<evidence type="ECO:0000313" key="2">
    <source>
        <dbReference type="EMBL" id="BBK21373.1"/>
    </source>
</evidence>
<gene>
    <name evidence="2" type="ORF">Aargi30884_02760</name>
</gene>
<dbReference type="KEGG" id="aarg:Aargi30884_02760"/>
<organism evidence="2 3">
    <name type="scientific">Amedibacterium intestinale</name>
    <dbReference type="NCBI Taxonomy" id="2583452"/>
    <lineage>
        <taxon>Bacteria</taxon>
        <taxon>Bacillati</taxon>
        <taxon>Bacillota</taxon>
        <taxon>Erysipelotrichia</taxon>
        <taxon>Erysipelotrichales</taxon>
        <taxon>Erysipelotrichaceae</taxon>
        <taxon>Amedibacterium</taxon>
    </lineage>
</organism>
<keyword evidence="3" id="KW-1185">Reference proteome</keyword>
<proteinExistence type="predicted"/>
<evidence type="ECO:0000313" key="3">
    <source>
        <dbReference type="Proteomes" id="UP000464754"/>
    </source>
</evidence>
<dbReference type="AlphaFoldDB" id="A0A6N4TF48"/>
<dbReference type="PROSITE" id="PS51257">
    <property type="entry name" value="PROKAR_LIPOPROTEIN"/>
    <property type="match status" value="1"/>
</dbReference>
<reference evidence="3" key="1">
    <citation type="submission" date="2019-05" db="EMBL/GenBank/DDBJ databases">
        <title>Complete genome sequencing of Absiella argi strain JCM 30884.</title>
        <authorList>
            <person name="Sakamoto M."/>
            <person name="Murakami T."/>
            <person name="Mori H."/>
        </authorList>
    </citation>
    <scope>NUCLEOTIDE SEQUENCE [LARGE SCALE GENOMIC DNA]</scope>
    <source>
        <strain evidence="3">JCM 30884</strain>
    </source>
</reference>
<evidence type="ECO:0000256" key="1">
    <source>
        <dbReference type="SAM" id="Coils"/>
    </source>
</evidence>
<keyword evidence="1" id="KW-0175">Coiled coil</keyword>
<accession>A0A6N4TF48</accession>
<sequence length="201" mass="23241">MRKQWKIGVALCLVMVLLFGCNGNKGKDARMVTDAFLQALQNHNVAVAQEYSLWEKEELELYQVTEEDYIAGIDEQLQEEVLNKVMQFTYVIEQVYEKEDNAAVSIELNMYSFKDALKQGIEEAEKKLKNAGNKNEAEKAQQEVLQILFEKMQKSEDKHITTLKVNLVKQNGVWKVSDNNEELQKALTKNIEDILQYTNME</sequence>
<dbReference type="RefSeq" id="WP_115714588.1">
    <property type="nucleotide sequence ID" value="NZ_AP019695.1"/>
</dbReference>
<name>A0A6N4TF48_9FIRM</name>
<protein>
    <recommendedName>
        <fullName evidence="4">DUF5105 domain-containing protein</fullName>
    </recommendedName>
</protein>
<dbReference type="Proteomes" id="UP000464754">
    <property type="component" value="Chromosome"/>
</dbReference>
<dbReference type="EMBL" id="AP019695">
    <property type="protein sequence ID" value="BBK21373.1"/>
    <property type="molecule type" value="Genomic_DNA"/>
</dbReference>
<evidence type="ECO:0008006" key="4">
    <source>
        <dbReference type="Google" id="ProtNLM"/>
    </source>
</evidence>
<feature type="coiled-coil region" evidence="1">
    <location>
        <begin position="114"/>
        <end position="141"/>
    </location>
</feature>